<proteinExistence type="predicted"/>
<dbReference type="CDD" id="cd00077">
    <property type="entry name" value="HDc"/>
    <property type="match status" value="1"/>
</dbReference>
<dbReference type="InterPro" id="IPR003607">
    <property type="entry name" value="HD/PDEase_dom"/>
</dbReference>
<dbReference type="PANTHER" id="PTHR43155:SF2">
    <property type="entry name" value="CYCLIC DI-GMP PHOSPHODIESTERASE PA4108"/>
    <property type="match status" value="1"/>
</dbReference>
<evidence type="ECO:0000313" key="2">
    <source>
        <dbReference type="EMBL" id="RKT63117.1"/>
    </source>
</evidence>
<dbReference type="EMBL" id="RBXP01000001">
    <property type="protein sequence ID" value="RKT63117.1"/>
    <property type="molecule type" value="Genomic_DNA"/>
</dbReference>
<dbReference type="Proteomes" id="UP000270626">
    <property type="component" value="Unassembled WGS sequence"/>
</dbReference>
<name>A0A495WP54_9RHOO</name>
<dbReference type="Gene3D" id="1.10.3210.10">
    <property type="entry name" value="Hypothetical protein af1432"/>
    <property type="match status" value="1"/>
</dbReference>
<evidence type="ECO:0000259" key="1">
    <source>
        <dbReference type="PROSITE" id="PS51832"/>
    </source>
</evidence>
<dbReference type="PROSITE" id="PS51832">
    <property type="entry name" value="HD_GYP"/>
    <property type="match status" value="1"/>
</dbReference>
<dbReference type="Pfam" id="PF13487">
    <property type="entry name" value="HD_5"/>
    <property type="match status" value="1"/>
</dbReference>
<sequence>MEIIPVAELKIGMFIVEPDCPWTEFSFALQGFLVSTPEQVEIFQRKCRFVEIDRSRSLNEHYAAPKARLDRPLRALPPAFASAPESPLGRRPPVFSAEQVERQKRRRRFLDFLHGQVGDAHVQALSRELAYIEPRYDGLQRALQQTLQHVSAELHFDFGNVREGVRDVAGSLQRNPDAVMWLLRLKSMDQYSFDHAMDVSVHALLLGGHIGWRGQRLLELGVAGLLQDVGKTQVPAELLAKAEPLDADEQYLVRSHVASSLEILMRQAHLPPEVLQIVSRHHERWDGSGYPQGLRCEQIGLAAEIAGLVDSFCAMLRNKPYRNAIGHQQALEELFALRNKQFNPVLMEQFVQCVGLYPIGTLVEFDSGEVGVVIQQNRVQRSRPRVLLMLDADKAPVRSYRVFDLRDPDCAAVRIARALPGDAYGLSAHDYYLG</sequence>
<organism evidence="2 3">
    <name type="scientific">Azonexus fungiphilus</name>
    <dbReference type="NCBI Taxonomy" id="146940"/>
    <lineage>
        <taxon>Bacteria</taxon>
        <taxon>Pseudomonadati</taxon>
        <taxon>Pseudomonadota</taxon>
        <taxon>Betaproteobacteria</taxon>
        <taxon>Rhodocyclales</taxon>
        <taxon>Azonexaceae</taxon>
        <taxon>Azonexus</taxon>
    </lineage>
</organism>
<dbReference type="InterPro" id="IPR021812">
    <property type="entry name" value="DUF3391"/>
</dbReference>
<dbReference type="AlphaFoldDB" id="A0A495WP54"/>
<dbReference type="SUPFAM" id="SSF109604">
    <property type="entry name" value="HD-domain/PDEase-like"/>
    <property type="match status" value="1"/>
</dbReference>
<comment type="caution">
    <text evidence="2">The sequence shown here is derived from an EMBL/GenBank/DDBJ whole genome shotgun (WGS) entry which is preliminary data.</text>
</comment>
<dbReference type="PANTHER" id="PTHR43155">
    <property type="entry name" value="CYCLIC DI-GMP PHOSPHODIESTERASE PA4108-RELATED"/>
    <property type="match status" value="1"/>
</dbReference>
<evidence type="ECO:0000313" key="3">
    <source>
        <dbReference type="Proteomes" id="UP000270626"/>
    </source>
</evidence>
<protein>
    <submittedName>
        <fullName evidence="2">Uncharacterized protein DUF3391</fullName>
    </submittedName>
</protein>
<dbReference type="RefSeq" id="WP_121456590.1">
    <property type="nucleotide sequence ID" value="NZ_RBXP01000001.1"/>
</dbReference>
<keyword evidence="3" id="KW-1185">Reference proteome</keyword>
<dbReference type="GO" id="GO:0008081">
    <property type="term" value="F:phosphoric diester hydrolase activity"/>
    <property type="evidence" value="ECO:0007669"/>
    <property type="project" value="UniProtKB-ARBA"/>
</dbReference>
<reference evidence="2 3" key="1">
    <citation type="submission" date="2018-10" db="EMBL/GenBank/DDBJ databases">
        <title>Genomic Encyclopedia of Type Strains, Phase IV (KMG-IV): sequencing the most valuable type-strain genomes for metagenomic binning, comparative biology and taxonomic classification.</title>
        <authorList>
            <person name="Goeker M."/>
        </authorList>
    </citation>
    <scope>NUCLEOTIDE SEQUENCE [LARGE SCALE GENOMIC DNA]</scope>
    <source>
        <strain evidence="2 3">DSM 23841</strain>
    </source>
</reference>
<gene>
    <name evidence="2" type="ORF">DFR40_0167</name>
</gene>
<accession>A0A495WP54</accession>
<dbReference type="OrthoDB" id="9764808at2"/>
<dbReference type="InterPro" id="IPR037522">
    <property type="entry name" value="HD_GYP_dom"/>
</dbReference>
<dbReference type="Pfam" id="PF11871">
    <property type="entry name" value="DUF3391"/>
    <property type="match status" value="1"/>
</dbReference>
<feature type="domain" description="HD-GYP" evidence="1">
    <location>
        <begin position="172"/>
        <end position="366"/>
    </location>
</feature>